<dbReference type="SMART" id="SM00320">
    <property type="entry name" value="WD40"/>
    <property type="match status" value="16"/>
</dbReference>
<dbReference type="InterPro" id="IPR036322">
    <property type="entry name" value="WD40_repeat_dom_sf"/>
</dbReference>
<evidence type="ECO:0000313" key="7">
    <source>
        <dbReference type="Proteomes" id="UP000241890"/>
    </source>
</evidence>
<dbReference type="Proteomes" id="UP000241890">
    <property type="component" value="Unassembled WGS sequence"/>
</dbReference>
<evidence type="ECO:0000256" key="1">
    <source>
        <dbReference type="ARBA" id="ARBA00022574"/>
    </source>
</evidence>
<sequence>MATASSIWQRPFVDVFKLVGLSTGSWANCEREGNVKQTLDKTIGKNVVRITGAVATANKLVIPGKQHQAGLGLTGSFVYVQVRPLPHQLFTIIVEVLCKDGSATRITLSNMFRVPSRRGARILVPLDLADDWYTIGLDVPFLLERFKDPARPSEYWCLKSISVFAGVQIRNVFTAETPYRSTPDLADDSEMANLEALPTALQMSRSNPNLVIWAPAVPHNISYSSATSKPQRPAPVPSVPALRPDPVMKLHTYVGHSYALESARPLWSGDGKHIIYASASNIIMGNVENPHRQQRILLGHTARVNCLALDPEGSMLASSQEGRNPVIRLWNTTSCKCISVIAASSGGGLRSLDFSADGSFLCAVGRDEHNRTQIYVWKVSGLQSNASGRATMSTASMTTVQQGSAQDSRISLVARQTSEFDIVRIRFSPYDSFQLVSCGRENIRFWRIRNRHMSGTPVVLNEFARKAVFSDLAFESDFGSATAGSSAIGGGTTSFDKRVFVATNLGTVAAVHYERRTVLCIYRLHDGPIHALTVNEGFCVTASEDQHVRVWPLDFADFFLEARHESPVGAVDVSPDGLKILTSSTAGVLGVLDVATHSHTVKLRAHGSTVSCVSFRAGPHGENEMASASSDGTVRVWSVPGCEQMYEFRSDEDEALCCAYHPDKNQNLLICGYKSGTLRVFDVQGTALVYEYKQHAAAARGVGMHAEGICAITLSEDGHICVYDSAEYFQPTKMIALEDGVAPASSKTEARRWTPKCLAMDPRGRLAAAVHPFRPEIVLVATDSQRQLVDFEIVLRIKRTANSSRTSGRLPLFEAIIFSSSGEEIFATTTDNRIVKYRILHGAEQGWDAMLVRDAHSMHPASVSALALSPYGADYMATAGSDNMVQIWDARMRGTTPTLQKFIGHASEVRDANFSLDGRFLATVGSEQAMLLWEFFGQPSEGPFAPTAIMAETEVEGEQEETGATAQTLLEPDAASTRHHAENKSARAVRRHPLCELGYAGDLVPAQCSATQVVADQILGVNTTSTSVMAWHPETGLLVYSCGRSVVFTDLGSQRQQLFANHESTVSAVTLGASGCLFASGAGVATAAGAAAAGRQGKSAEVVIYKLALSETGHDVSVAHVLVGHLHGGVQAIQFSANETRLASLGAAGNGMICIWDVRLGTLESSHRLVDGLGFDLLWVSADTIVSTGASGQLAFWRVPSSGAEGEINLATLHQTSRLGQEGADLTRIAKAPKWLTRAHGAEMVMALGDAHGHVRVIALPERVELARWQAAEDEITALVWCDKHLIVGVRSGVVVLWDVGEQYPDEGQIPAHVFSYKDAVLDMCWEGLDGLVLTAGASCVYTNVQDQRLVPLVRGPPDAIEDLSVSADGSLLVSCGGKNEASSSTVRLWEPNTLETFAQVSVAEDGIAIRSATLVAPSGAPPKLCALACSDGSIRVVNISSSLLVSCVQVLGGVDALVSVCQVGDQLVAASTRGAVLAISVDLASGALDTSSLYMVCDSGDQGSEDTHVCLSSDARVPNVVAVVGAGGQLQVFSTAQSGRAEELLASAELAFKFVGFSWGDEDRLVCATAHSVAYIDVGGEKIVLSAEVTLSDEERVTALAGDYIGTNFGRVLRLDASSMEMQVLFDAHGSPVSSLSGNPKHGLLLSAAGQELVKHSVPK</sequence>
<dbReference type="Pfam" id="PF23393">
    <property type="entry name" value="Beta-prop_WDR90_POC16_2nd"/>
    <property type="match status" value="1"/>
</dbReference>
<dbReference type="InterPro" id="IPR015943">
    <property type="entry name" value="WD40/YVTN_repeat-like_dom_sf"/>
</dbReference>
<dbReference type="PROSITE" id="PS50294">
    <property type="entry name" value="WD_REPEATS_REGION"/>
    <property type="match status" value="2"/>
</dbReference>
<keyword evidence="7" id="KW-1185">Reference proteome</keyword>
<dbReference type="InParanoid" id="A0A2R5G5K0"/>
<protein>
    <submittedName>
        <fullName evidence="6">WD repeat-containing protein 90</fullName>
    </submittedName>
</protein>
<feature type="domain" description="WDR90/POC16 second beta-propeller" evidence="5">
    <location>
        <begin position="622"/>
        <end position="934"/>
    </location>
</feature>
<organism evidence="6 7">
    <name type="scientific">Hondaea fermentalgiana</name>
    <dbReference type="NCBI Taxonomy" id="2315210"/>
    <lineage>
        <taxon>Eukaryota</taxon>
        <taxon>Sar</taxon>
        <taxon>Stramenopiles</taxon>
        <taxon>Bigyra</taxon>
        <taxon>Labyrinthulomycetes</taxon>
        <taxon>Thraustochytrida</taxon>
        <taxon>Thraustochytriidae</taxon>
        <taxon>Hondaea</taxon>
    </lineage>
</organism>
<dbReference type="Pfam" id="PF00400">
    <property type="entry name" value="WD40"/>
    <property type="match status" value="2"/>
</dbReference>
<reference evidence="6 7" key="1">
    <citation type="submission" date="2017-12" db="EMBL/GenBank/DDBJ databases">
        <title>Sequencing, de novo assembly and annotation of complete genome of a new Thraustochytrid species, strain FCC1311.</title>
        <authorList>
            <person name="Sedici K."/>
            <person name="Godart F."/>
            <person name="Aiese Cigliano R."/>
            <person name="Sanseverino W."/>
            <person name="Barakat M."/>
            <person name="Ortet P."/>
            <person name="Marechal E."/>
            <person name="Cagnac O."/>
            <person name="Amato A."/>
        </authorList>
    </citation>
    <scope>NUCLEOTIDE SEQUENCE [LARGE SCALE GENOMIC DNA]</scope>
</reference>
<dbReference type="InterPro" id="IPR001680">
    <property type="entry name" value="WD40_rpt"/>
</dbReference>
<gene>
    <name evidence="6" type="ORF">FCC1311_025382</name>
</gene>
<dbReference type="OrthoDB" id="6252103at2759"/>
<feature type="repeat" description="WD" evidence="3">
    <location>
        <begin position="902"/>
        <end position="934"/>
    </location>
</feature>
<dbReference type="PANTHER" id="PTHR13720">
    <property type="entry name" value="WD-40 REPEAT PROTEIN"/>
    <property type="match status" value="1"/>
</dbReference>
<dbReference type="PANTHER" id="PTHR13720:SF24">
    <property type="entry name" value="WD REPEAT-CONTAINING PROTEIN 90"/>
    <property type="match status" value="1"/>
</dbReference>
<dbReference type="PROSITE" id="PS50082">
    <property type="entry name" value="WD_REPEATS_2"/>
    <property type="match status" value="3"/>
</dbReference>
<comment type="caution">
    <text evidence="6">The sequence shown here is derived from an EMBL/GenBank/DDBJ whole genome shotgun (WGS) entry which is preliminary data.</text>
</comment>
<dbReference type="EMBL" id="BEYU01000019">
    <property type="protein sequence ID" value="GBG26317.1"/>
    <property type="molecule type" value="Genomic_DNA"/>
</dbReference>
<dbReference type="InterPro" id="IPR055441">
    <property type="entry name" value="Beta-prop_WDR90_POC16_2nd"/>
</dbReference>
<dbReference type="Gene3D" id="2.130.10.10">
    <property type="entry name" value="YVTN repeat-like/Quinoprotein amine dehydrogenase"/>
    <property type="match status" value="6"/>
</dbReference>
<evidence type="ECO:0000313" key="6">
    <source>
        <dbReference type="EMBL" id="GBG26317.1"/>
    </source>
</evidence>
<name>A0A2R5G5K0_9STRA</name>
<evidence type="ECO:0000256" key="3">
    <source>
        <dbReference type="PROSITE-ProRule" id="PRU00221"/>
    </source>
</evidence>
<keyword evidence="2" id="KW-0677">Repeat</keyword>
<feature type="repeat" description="WD" evidence="3">
    <location>
        <begin position="856"/>
        <end position="898"/>
    </location>
</feature>
<evidence type="ECO:0000259" key="5">
    <source>
        <dbReference type="Pfam" id="PF23393"/>
    </source>
</evidence>
<evidence type="ECO:0000259" key="4">
    <source>
        <dbReference type="Pfam" id="PF05018"/>
    </source>
</evidence>
<dbReference type="InterPro" id="IPR050630">
    <property type="entry name" value="WD_repeat_EMAP"/>
</dbReference>
<dbReference type="SUPFAM" id="SSF101908">
    <property type="entry name" value="Putative isomerase YbhE"/>
    <property type="match status" value="1"/>
</dbReference>
<dbReference type="SUPFAM" id="SSF50978">
    <property type="entry name" value="WD40 repeat-like"/>
    <property type="match status" value="4"/>
</dbReference>
<proteinExistence type="predicted"/>
<keyword evidence="1 3" id="KW-0853">WD repeat</keyword>
<dbReference type="Pfam" id="PF05018">
    <property type="entry name" value="CFA20_dom"/>
    <property type="match status" value="1"/>
</dbReference>
<feature type="repeat" description="WD" evidence="3">
    <location>
        <begin position="603"/>
        <end position="639"/>
    </location>
</feature>
<dbReference type="InterPro" id="IPR007714">
    <property type="entry name" value="CFA20_dom"/>
</dbReference>
<evidence type="ECO:0000256" key="2">
    <source>
        <dbReference type="ARBA" id="ARBA00022737"/>
    </source>
</evidence>
<feature type="domain" description="CFA20" evidence="4">
    <location>
        <begin position="6"/>
        <end position="181"/>
    </location>
</feature>
<accession>A0A2R5G5K0</accession>